<keyword evidence="3" id="KW-1185">Reference proteome</keyword>
<dbReference type="InterPro" id="IPR043129">
    <property type="entry name" value="ATPase_NBD"/>
</dbReference>
<dbReference type="EMBL" id="BAABBY010000003">
    <property type="protein sequence ID" value="GAA4200359.1"/>
    <property type="molecule type" value="Genomic_DNA"/>
</dbReference>
<dbReference type="Gene3D" id="3.30.420.40">
    <property type="match status" value="2"/>
</dbReference>
<evidence type="ECO:0000313" key="2">
    <source>
        <dbReference type="EMBL" id="GAA4200359.1"/>
    </source>
</evidence>
<sequence>MALAIYRSIEAETMNKINYVLGIDIGGSHITAAVIDMQQRNILKNSYTRDRVNSHGTTDQIIKTWCTNIKAAYKKVDIQIGRLGIAMPGPFDYENGISYIAGNDKYAAFYGLNVKDMLATELQISSDQILMSNDASCFLAGEVFAGEARNYNNLIGITLGTGLGSAICAEGKISDANLWCSPFLDGIAEDYLSTRWFLKRYYELSGINILNVRELALLYDESATARKIFTEFGHNLGLFLKDFQQAHGAEAIVIGGNIANASSRFVPGVIKYLQSQGINCPIHISKLNEDAALVGAAGCWAVQEKESVGKV</sequence>
<dbReference type="PANTHER" id="PTHR18964">
    <property type="entry name" value="ROK (REPRESSOR, ORF, KINASE) FAMILY"/>
    <property type="match status" value="1"/>
</dbReference>
<reference evidence="3" key="1">
    <citation type="journal article" date="2019" name="Int. J. Syst. Evol. Microbiol.">
        <title>The Global Catalogue of Microorganisms (GCM) 10K type strain sequencing project: providing services to taxonomists for standard genome sequencing and annotation.</title>
        <authorList>
            <consortium name="The Broad Institute Genomics Platform"/>
            <consortium name="The Broad Institute Genome Sequencing Center for Infectious Disease"/>
            <person name="Wu L."/>
            <person name="Ma J."/>
        </authorList>
    </citation>
    <scope>NUCLEOTIDE SEQUENCE [LARGE SCALE GENOMIC DNA]</scope>
    <source>
        <strain evidence="3">JCM 17626</strain>
    </source>
</reference>
<evidence type="ECO:0008006" key="4">
    <source>
        <dbReference type="Google" id="ProtNLM"/>
    </source>
</evidence>
<evidence type="ECO:0000313" key="3">
    <source>
        <dbReference type="Proteomes" id="UP001501772"/>
    </source>
</evidence>
<dbReference type="PANTHER" id="PTHR18964:SF149">
    <property type="entry name" value="BIFUNCTIONAL UDP-N-ACETYLGLUCOSAMINE 2-EPIMERASE_N-ACETYLMANNOSAMINE KINASE"/>
    <property type="match status" value="1"/>
</dbReference>
<dbReference type="Pfam" id="PF00480">
    <property type="entry name" value="ROK"/>
    <property type="match status" value="1"/>
</dbReference>
<accession>A0ABP8B8E5</accession>
<comment type="similarity">
    <text evidence="1">Belongs to the ROK (NagC/XylR) family.</text>
</comment>
<evidence type="ECO:0000256" key="1">
    <source>
        <dbReference type="ARBA" id="ARBA00006479"/>
    </source>
</evidence>
<gene>
    <name evidence="2" type="ORF">GCM10022289_12000</name>
</gene>
<dbReference type="RefSeq" id="WP_344850319.1">
    <property type="nucleotide sequence ID" value="NZ_BAABBY010000003.1"/>
</dbReference>
<proteinExistence type="inferred from homology"/>
<name>A0ABP8B8E5_9SPHI</name>
<dbReference type="SUPFAM" id="SSF53067">
    <property type="entry name" value="Actin-like ATPase domain"/>
    <property type="match status" value="1"/>
</dbReference>
<dbReference type="InterPro" id="IPR000600">
    <property type="entry name" value="ROK"/>
</dbReference>
<comment type="caution">
    <text evidence="2">The sequence shown here is derived from an EMBL/GenBank/DDBJ whole genome shotgun (WGS) entry which is preliminary data.</text>
</comment>
<organism evidence="2 3">
    <name type="scientific">Pedobacter jeongneungensis</name>
    <dbReference type="NCBI Taxonomy" id="947309"/>
    <lineage>
        <taxon>Bacteria</taxon>
        <taxon>Pseudomonadati</taxon>
        <taxon>Bacteroidota</taxon>
        <taxon>Sphingobacteriia</taxon>
        <taxon>Sphingobacteriales</taxon>
        <taxon>Sphingobacteriaceae</taxon>
        <taxon>Pedobacter</taxon>
    </lineage>
</organism>
<protein>
    <recommendedName>
        <fullName evidence="4">Glucokinase</fullName>
    </recommendedName>
</protein>
<dbReference type="Proteomes" id="UP001501772">
    <property type="component" value="Unassembled WGS sequence"/>
</dbReference>